<protein>
    <submittedName>
        <fullName evidence="2">Uncharacterized protein</fullName>
    </submittedName>
</protein>
<organism evidence="2 3">
    <name type="scientific">Macrostomum lignano</name>
    <dbReference type="NCBI Taxonomy" id="282301"/>
    <lineage>
        <taxon>Eukaryota</taxon>
        <taxon>Metazoa</taxon>
        <taxon>Spiralia</taxon>
        <taxon>Lophotrochozoa</taxon>
        <taxon>Platyhelminthes</taxon>
        <taxon>Rhabditophora</taxon>
        <taxon>Macrostomorpha</taxon>
        <taxon>Macrostomida</taxon>
        <taxon>Macrostomidae</taxon>
        <taxon>Macrostomum</taxon>
    </lineage>
</organism>
<evidence type="ECO:0000313" key="3">
    <source>
        <dbReference type="Proteomes" id="UP000215902"/>
    </source>
</evidence>
<gene>
    <name evidence="2" type="ORF">BOX15_Mlig022520g1</name>
</gene>
<feature type="region of interest" description="Disordered" evidence="1">
    <location>
        <begin position="62"/>
        <end position="89"/>
    </location>
</feature>
<evidence type="ECO:0000256" key="1">
    <source>
        <dbReference type="SAM" id="MobiDB-lite"/>
    </source>
</evidence>
<evidence type="ECO:0000313" key="2">
    <source>
        <dbReference type="EMBL" id="PAA58080.1"/>
    </source>
</evidence>
<feature type="region of interest" description="Disordered" evidence="1">
    <location>
        <begin position="1"/>
        <end position="25"/>
    </location>
</feature>
<dbReference type="Proteomes" id="UP000215902">
    <property type="component" value="Unassembled WGS sequence"/>
</dbReference>
<sequence>MSDETGSDSSLPLSLSAMDTNNATNSNTTSAAAVAAVAAAVAADIDADDAAAAAAATAAALHALDDHDEPPRLMQQRGYQQQQQQDDDEDELLELTDSNQMALSLDDQDEPAGMATGESTKQKQVQSSSVPSLMDLIVTPSGARKRMGVGGIRPLLLQPETVDAASAYRPVAKKVCGINNRVMMRTAEHDDGEVGATNASVSDREAPASGQIPSLLELDCSNRGTGGIPSLLDGWYDSEDDWSYYHNQSDGYGNYYQFEADYYGGYGANYQQPQRFDFRQQQQQQPQSLLWGIASSDYASWPAGGLLGYPVGGGGGGSVGRGGRRGWRNPKPAAEAEGGNSGSKVPSLMPTGPPSLLDFM</sequence>
<feature type="compositionally biased region" description="Low complexity" evidence="1">
    <location>
        <begin position="16"/>
        <end position="25"/>
    </location>
</feature>
<dbReference type="EMBL" id="NIVC01002413">
    <property type="protein sequence ID" value="PAA58080.1"/>
    <property type="molecule type" value="Genomic_DNA"/>
</dbReference>
<name>A0A267E942_9PLAT</name>
<accession>A0A267E942</accession>
<proteinExistence type="predicted"/>
<comment type="caution">
    <text evidence="2">The sequence shown here is derived from an EMBL/GenBank/DDBJ whole genome shotgun (WGS) entry which is preliminary data.</text>
</comment>
<dbReference type="AlphaFoldDB" id="A0A267E942"/>
<keyword evidence="3" id="KW-1185">Reference proteome</keyword>
<feature type="region of interest" description="Disordered" evidence="1">
    <location>
        <begin position="104"/>
        <end position="131"/>
    </location>
</feature>
<reference evidence="2 3" key="1">
    <citation type="submission" date="2017-06" db="EMBL/GenBank/DDBJ databases">
        <title>A platform for efficient transgenesis in Macrostomum lignano, a flatworm model organism for stem cell research.</title>
        <authorList>
            <person name="Berezikov E."/>
        </authorList>
    </citation>
    <scope>NUCLEOTIDE SEQUENCE [LARGE SCALE GENOMIC DNA]</scope>
    <source>
        <strain evidence="2">DV1</strain>
        <tissue evidence="2">Whole organism</tissue>
    </source>
</reference>
<feature type="region of interest" description="Disordered" evidence="1">
    <location>
        <begin position="318"/>
        <end position="360"/>
    </location>
</feature>